<dbReference type="AlphaFoldDB" id="A0AAX0HZ49"/>
<proteinExistence type="predicted"/>
<dbReference type="EMBL" id="MKCQ01000010">
    <property type="protein sequence ID" value="OEY89837.1"/>
    <property type="molecule type" value="Genomic_DNA"/>
</dbReference>
<evidence type="ECO:0000313" key="2">
    <source>
        <dbReference type="EMBL" id="OEY89837.1"/>
    </source>
</evidence>
<evidence type="ECO:0000256" key="1">
    <source>
        <dbReference type="SAM" id="Phobius"/>
    </source>
</evidence>
<keyword evidence="1" id="KW-1133">Transmembrane helix</keyword>
<keyword evidence="1" id="KW-0472">Membrane</keyword>
<accession>A0AAX0HZ49</accession>
<protein>
    <submittedName>
        <fullName evidence="2">Uncharacterized protein</fullName>
    </submittedName>
</protein>
<gene>
    <name evidence="2" type="ORF">BIY41_16830</name>
</gene>
<sequence>MSSLGFIVRPLMARRGLRKAERDGTTRASVGASGVMPPLSVMGAFWVTSVLSGLPMVLVVLRVQLTS</sequence>
<organism evidence="2 3">
    <name type="scientific">Xanthomonas campestris pv. glycines</name>
    <dbReference type="NCBI Taxonomy" id="473421"/>
    <lineage>
        <taxon>Bacteria</taxon>
        <taxon>Pseudomonadati</taxon>
        <taxon>Pseudomonadota</taxon>
        <taxon>Gammaproteobacteria</taxon>
        <taxon>Lysobacterales</taxon>
        <taxon>Lysobacteraceae</taxon>
        <taxon>Xanthomonas</taxon>
    </lineage>
</organism>
<keyword evidence="1" id="KW-0812">Transmembrane</keyword>
<evidence type="ECO:0000313" key="3">
    <source>
        <dbReference type="Proteomes" id="UP000175852"/>
    </source>
</evidence>
<comment type="caution">
    <text evidence="2">The sequence shown here is derived from an EMBL/GenBank/DDBJ whole genome shotgun (WGS) entry which is preliminary data.</text>
</comment>
<name>A0AAX0HZ49_XANCG</name>
<dbReference type="Proteomes" id="UP000175852">
    <property type="component" value="Unassembled WGS sequence"/>
</dbReference>
<feature type="transmembrane region" description="Helical" evidence="1">
    <location>
        <begin position="43"/>
        <end position="61"/>
    </location>
</feature>
<reference evidence="2 3" key="1">
    <citation type="submission" date="2016-09" db="EMBL/GenBank/DDBJ databases">
        <authorList>
            <person name="Wen S.-F."/>
            <person name="Lo A.-C."/>
            <person name="Lin C.-J."/>
            <person name="Tseng T.-T."/>
        </authorList>
    </citation>
    <scope>NUCLEOTIDE SEQUENCE [LARGE SCALE GENOMIC DNA]</scope>
    <source>
        <strain evidence="2 3">12609</strain>
    </source>
</reference>